<organism evidence="2 3">
    <name type="scientific">Glossina pallidipes</name>
    <name type="common">Tsetse fly</name>
    <dbReference type="NCBI Taxonomy" id="7398"/>
    <lineage>
        <taxon>Eukaryota</taxon>
        <taxon>Metazoa</taxon>
        <taxon>Ecdysozoa</taxon>
        <taxon>Arthropoda</taxon>
        <taxon>Hexapoda</taxon>
        <taxon>Insecta</taxon>
        <taxon>Pterygota</taxon>
        <taxon>Neoptera</taxon>
        <taxon>Endopterygota</taxon>
        <taxon>Diptera</taxon>
        <taxon>Brachycera</taxon>
        <taxon>Muscomorpha</taxon>
        <taxon>Hippoboscoidea</taxon>
        <taxon>Glossinidae</taxon>
        <taxon>Glossina</taxon>
    </lineage>
</organism>
<proteinExistence type="predicted"/>
<feature type="transmembrane region" description="Helical" evidence="1">
    <location>
        <begin position="82"/>
        <end position="100"/>
    </location>
</feature>
<keyword evidence="1" id="KW-0472">Membrane</keyword>
<keyword evidence="3" id="KW-1185">Reference proteome</keyword>
<protein>
    <submittedName>
        <fullName evidence="2">Uncharacterized protein</fullName>
    </submittedName>
</protein>
<name>A0A1A9ZFR2_GLOPL</name>
<sequence length="151" mass="17304">MTNAPSESSAINCSEMKSASSSDDFLACDPFESYRNVVLTKPYHAVVGSRPRLISQGLRYERSKCWCLAKPANIHKTKTMHIRLLTFFIFLPATTAFLSYDDNFFLVFRKTRCNNNFLLCHDKFGIEWHCLRSKSHCLLLQKVNLNDGTSL</sequence>
<dbReference type="AlphaFoldDB" id="A0A1A9ZFR2"/>
<accession>A0A1A9ZFR2</accession>
<evidence type="ECO:0000256" key="1">
    <source>
        <dbReference type="SAM" id="Phobius"/>
    </source>
</evidence>
<keyword evidence="1" id="KW-0812">Transmembrane</keyword>
<evidence type="ECO:0000313" key="2">
    <source>
        <dbReference type="EnsemblMetazoa" id="GPAI013213-PA"/>
    </source>
</evidence>
<dbReference type="EnsemblMetazoa" id="GPAI013213-RA">
    <property type="protein sequence ID" value="GPAI013213-PA"/>
    <property type="gene ID" value="GPAI013213"/>
</dbReference>
<reference evidence="3" key="1">
    <citation type="submission" date="2014-03" db="EMBL/GenBank/DDBJ databases">
        <authorList>
            <person name="Aksoy S."/>
            <person name="Warren W."/>
            <person name="Wilson R.K."/>
        </authorList>
    </citation>
    <scope>NUCLEOTIDE SEQUENCE [LARGE SCALE GENOMIC DNA]</scope>
    <source>
        <strain evidence="3">IAEA</strain>
    </source>
</reference>
<keyword evidence="1" id="KW-1133">Transmembrane helix</keyword>
<dbReference type="Proteomes" id="UP000092445">
    <property type="component" value="Unassembled WGS sequence"/>
</dbReference>
<reference evidence="2" key="2">
    <citation type="submission" date="2020-05" db="UniProtKB">
        <authorList>
            <consortium name="EnsemblMetazoa"/>
        </authorList>
    </citation>
    <scope>IDENTIFICATION</scope>
    <source>
        <strain evidence="2">IAEA</strain>
    </source>
</reference>
<dbReference type="VEuPathDB" id="VectorBase:GPAI013213"/>
<evidence type="ECO:0000313" key="3">
    <source>
        <dbReference type="Proteomes" id="UP000092445"/>
    </source>
</evidence>